<dbReference type="GO" id="GO:0003677">
    <property type="term" value="F:DNA binding"/>
    <property type="evidence" value="ECO:0007669"/>
    <property type="project" value="UniProtKB-KW"/>
</dbReference>
<keyword evidence="13" id="KW-1185">Reference proteome</keyword>
<accession>A0A2T6B868</accession>
<name>A0A2T6B868_9RHOB</name>
<evidence type="ECO:0000313" key="12">
    <source>
        <dbReference type="EMBL" id="PTX52253.1"/>
    </source>
</evidence>
<dbReference type="InterPro" id="IPR001959">
    <property type="entry name" value="Transposase"/>
</dbReference>
<comment type="caution">
    <text evidence="12">The sequence shown here is derived from an EMBL/GenBank/DDBJ whole genome shotgun (WGS) entry which is preliminary data.</text>
</comment>
<organism evidence="12 13">
    <name type="scientific">Gemmobacter caeni</name>
    <dbReference type="NCBI Taxonomy" id="589035"/>
    <lineage>
        <taxon>Bacteria</taxon>
        <taxon>Pseudomonadati</taxon>
        <taxon>Pseudomonadota</taxon>
        <taxon>Alphaproteobacteria</taxon>
        <taxon>Rhodobacterales</taxon>
        <taxon>Paracoccaceae</taxon>
        <taxon>Gemmobacter</taxon>
    </lineage>
</organism>
<dbReference type="Proteomes" id="UP000244224">
    <property type="component" value="Unassembled WGS sequence"/>
</dbReference>
<evidence type="ECO:0000259" key="11">
    <source>
        <dbReference type="Pfam" id="PF12323"/>
    </source>
</evidence>
<keyword evidence="6" id="KW-0238">DNA-binding</keyword>
<dbReference type="PANTHER" id="PTHR30405:SF25">
    <property type="entry name" value="RNA-GUIDED DNA ENDONUCLEASE INSQ-RELATED"/>
    <property type="match status" value="1"/>
</dbReference>
<dbReference type="OrthoDB" id="7867060at2"/>
<keyword evidence="4" id="KW-0479">Metal-binding</keyword>
<evidence type="ECO:0000259" key="9">
    <source>
        <dbReference type="Pfam" id="PF01385"/>
    </source>
</evidence>
<sequence>MQVHRAHVYRLYPTPQQLTLLARTAGVVRLVYNLALEQRRTWGGRPYRGGRSRNFGSKGLSGELSALRREVDWIGAVSQTAQNQALIDLDRAFANFFEGRARFPTPRKKGVHDSFRHVGREVAVRRLNGKWSEVRIPKIGWVRYRDTRPLRERSDGAVEIRSATVRLGPDGAWQVSIALRCEVAARPLPARAVGVDRGVAIPFALSDGSVWRLPETVARRERLVSRLQRKLARRTRGSQRYRLLRSRIAKLRGSNARARKHLAHVLTTHLARTFGLVAIEDLRILNMTRSAAGTVEEPGRNVAAKSGLNRAILNVGWHQFELLLSYKLEETGGVMVKVPARNTSRECAECGHVDEGSRKNQATFVCTACGNAANADHNAAINIVNRALRGDEARQRRNAPLLDGEGNALAPDEPSTPSGTTGVNSPNGPPEIHLSSGGGRC</sequence>
<evidence type="ECO:0000256" key="4">
    <source>
        <dbReference type="ARBA" id="ARBA00022723"/>
    </source>
</evidence>
<dbReference type="Pfam" id="PF07282">
    <property type="entry name" value="Cas12f1-like_TNB"/>
    <property type="match status" value="1"/>
</dbReference>
<feature type="compositionally biased region" description="Polar residues" evidence="8">
    <location>
        <begin position="415"/>
        <end position="426"/>
    </location>
</feature>
<dbReference type="PANTHER" id="PTHR30405">
    <property type="entry name" value="TRANSPOSASE"/>
    <property type="match status" value="1"/>
</dbReference>
<evidence type="ECO:0000256" key="6">
    <source>
        <dbReference type="ARBA" id="ARBA00023125"/>
    </source>
</evidence>
<comment type="similarity">
    <text evidence="1">In the C-terminal section; belongs to the transposase 35 family.</text>
</comment>
<dbReference type="InterPro" id="IPR021027">
    <property type="entry name" value="Transposase_put_HTH"/>
</dbReference>
<feature type="domain" description="Cas12f1-like TNB" evidence="10">
    <location>
        <begin position="317"/>
        <end position="383"/>
    </location>
</feature>
<feature type="domain" description="Transposase putative helix-turn-helix" evidence="11">
    <location>
        <begin position="1"/>
        <end position="42"/>
    </location>
</feature>
<protein>
    <submittedName>
        <fullName evidence="12">Putative transposase</fullName>
    </submittedName>
</protein>
<feature type="domain" description="Probable transposase IS891/IS1136/IS1341" evidence="9">
    <location>
        <begin position="184"/>
        <end position="290"/>
    </location>
</feature>
<evidence type="ECO:0000259" key="10">
    <source>
        <dbReference type="Pfam" id="PF07282"/>
    </source>
</evidence>
<feature type="region of interest" description="Disordered" evidence="8">
    <location>
        <begin position="400"/>
        <end position="441"/>
    </location>
</feature>
<keyword evidence="5" id="KW-0862">Zinc</keyword>
<dbReference type="RefSeq" id="WP_108127540.1">
    <property type="nucleotide sequence ID" value="NZ_QBKP01000002.1"/>
</dbReference>
<dbReference type="EMBL" id="QBKP01000002">
    <property type="protein sequence ID" value="PTX52253.1"/>
    <property type="molecule type" value="Genomic_DNA"/>
</dbReference>
<evidence type="ECO:0000256" key="3">
    <source>
        <dbReference type="ARBA" id="ARBA00022578"/>
    </source>
</evidence>
<evidence type="ECO:0000256" key="7">
    <source>
        <dbReference type="ARBA" id="ARBA00023172"/>
    </source>
</evidence>
<dbReference type="Pfam" id="PF12323">
    <property type="entry name" value="HTH_OrfB_IS605"/>
    <property type="match status" value="1"/>
</dbReference>
<evidence type="ECO:0000313" key="13">
    <source>
        <dbReference type="Proteomes" id="UP000244224"/>
    </source>
</evidence>
<dbReference type="Pfam" id="PF01385">
    <property type="entry name" value="OrfB_IS605"/>
    <property type="match status" value="1"/>
</dbReference>
<evidence type="ECO:0000256" key="1">
    <source>
        <dbReference type="ARBA" id="ARBA00008761"/>
    </source>
</evidence>
<evidence type="ECO:0000256" key="5">
    <source>
        <dbReference type="ARBA" id="ARBA00022833"/>
    </source>
</evidence>
<dbReference type="InterPro" id="IPR010095">
    <property type="entry name" value="Cas12f1-like_TNB"/>
</dbReference>
<dbReference type="NCBIfam" id="NF040570">
    <property type="entry name" value="guided_TnpB"/>
    <property type="match status" value="1"/>
</dbReference>
<dbReference type="AlphaFoldDB" id="A0A2T6B868"/>
<dbReference type="GO" id="GO:0006310">
    <property type="term" value="P:DNA recombination"/>
    <property type="evidence" value="ECO:0007669"/>
    <property type="project" value="UniProtKB-KW"/>
</dbReference>
<dbReference type="GO" id="GO:0046872">
    <property type="term" value="F:metal ion binding"/>
    <property type="evidence" value="ECO:0007669"/>
    <property type="project" value="UniProtKB-KW"/>
</dbReference>
<keyword evidence="7" id="KW-0233">DNA recombination</keyword>
<reference evidence="12 13" key="1">
    <citation type="submission" date="2018-04" db="EMBL/GenBank/DDBJ databases">
        <title>Genomic Encyclopedia of Archaeal and Bacterial Type Strains, Phase II (KMG-II): from individual species to whole genera.</title>
        <authorList>
            <person name="Goeker M."/>
        </authorList>
    </citation>
    <scope>NUCLEOTIDE SEQUENCE [LARGE SCALE GENOMIC DNA]</scope>
    <source>
        <strain evidence="12 13">DSM 21823</strain>
    </source>
</reference>
<dbReference type="GO" id="GO:0032196">
    <property type="term" value="P:transposition"/>
    <property type="evidence" value="ECO:0007669"/>
    <property type="project" value="UniProtKB-KW"/>
</dbReference>
<proteinExistence type="inferred from homology"/>
<dbReference type="InterPro" id="IPR051399">
    <property type="entry name" value="RNA-guided_DNA_endo/Transpos"/>
</dbReference>
<evidence type="ECO:0000256" key="8">
    <source>
        <dbReference type="SAM" id="MobiDB-lite"/>
    </source>
</evidence>
<evidence type="ECO:0000256" key="2">
    <source>
        <dbReference type="ARBA" id="ARBA00011044"/>
    </source>
</evidence>
<gene>
    <name evidence="12" type="ORF">C8N34_10231</name>
</gene>
<comment type="similarity">
    <text evidence="2">In the N-terminal section; belongs to the transposase 2 family.</text>
</comment>
<keyword evidence="3" id="KW-0815">Transposition</keyword>